<protein>
    <submittedName>
        <fullName evidence="2">Unannotated protein</fullName>
    </submittedName>
</protein>
<dbReference type="PANTHER" id="PTHR30336:SF20">
    <property type="entry name" value="DUF218 DOMAIN-CONTAINING PROTEIN"/>
    <property type="match status" value="1"/>
</dbReference>
<reference evidence="2" key="1">
    <citation type="submission" date="2020-05" db="EMBL/GenBank/DDBJ databases">
        <authorList>
            <person name="Chiriac C."/>
            <person name="Salcher M."/>
            <person name="Ghai R."/>
            <person name="Kavagutti S V."/>
        </authorList>
    </citation>
    <scope>NUCLEOTIDE SEQUENCE</scope>
</reference>
<organism evidence="2">
    <name type="scientific">freshwater metagenome</name>
    <dbReference type="NCBI Taxonomy" id="449393"/>
    <lineage>
        <taxon>unclassified sequences</taxon>
        <taxon>metagenomes</taxon>
        <taxon>ecological metagenomes</taxon>
    </lineage>
</organism>
<dbReference type="PANTHER" id="PTHR30336">
    <property type="entry name" value="INNER MEMBRANE PROTEIN, PROBABLE PERMEASE"/>
    <property type="match status" value="1"/>
</dbReference>
<evidence type="ECO:0000313" key="2">
    <source>
        <dbReference type="EMBL" id="CAB5241284.1"/>
    </source>
</evidence>
<proteinExistence type="predicted"/>
<dbReference type="InterPro" id="IPR003848">
    <property type="entry name" value="DUF218"/>
</dbReference>
<dbReference type="AlphaFoldDB" id="A0A6J7XVB0"/>
<dbReference type="InterPro" id="IPR051599">
    <property type="entry name" value="Cell_Envelope_Assoc"/>
</dbReference>
<feature type="domain" description="DUF218" evidence="1">
    <location>
        <begin position="42"/>
        <end position="185"/>
    </location>
</feature>
<name>A0A6J7XVB0_9ZZZZ</name>
<dbReference type="CDD" id="cd06259">
    <property type="entry name" value="YdcF-like"/>
    <property type="match status" value="1"/>
</dbReference>
<evidence type="ECO:0000259" key="1">
    <source>
        <dbReference type="Pfam" id="PF02698"/>
    </source>
</evidence>
<dbReference type="Pfam" id="PF02698">
    <property type="entry name" value="DUF218"/>
    <property type="match status" value="1"/>
</dbReference>
<dbReference type="EMBL" id="CAFBSF010000099">
    <property type="protein sequence ID" value="CAB5241284.1"/>
    <property type="molecule type" value="Genomic_DNA"/>
</dbReference>
<sequence>MFLFRWIRRTLTLIIIVALIAPGYAVSKVWRAANNPIVRSADVIIVLGAAQLNGTPGDALEARLIEAKRIFDLGLAPSIITVGAGAPGDRTTEAASGKAWLRAHGVPAKKVTAVEEGRDTLVSTKAYVALMKKRMVSDVIIVTDPFHCQRAMTMANDQGVISTCSPVQTGPNTISQSGYKYLLREAGAYLVYITLGRRGVQVSDHLPGADILTKVVP</sequence>
<dbReference type="GO" id="GO:0005886">
    <property type="term" value="C:plasma membrane"/>
    <property type="evidence" value="ECO:0007669"/>
    <property type="project" value="TreeGrafter"/>
</dbReference>
<accession>A0A6J7XVB0</accession>
<gene>
    <name evidence="2" type="ORF">UFOPK3520_01046</name>
</gene>